<name>A0A1Y2PHX3_9FLAO</name>
<dbReference type="InterPro" id="IPR037104">
    <property type="entry name" value="Annexin_sf"/>
</dbReference>
<dbReference type="GO" id="GO:0005509">
    <property type="term" value="F:calcium ion binding"/>
    <property type="evidence" value="ECO:0007669"/>
    <property type="project" value="InterPro"/>
</dbReference>
<evidence type="ECO:0000313" key="2">
    <source>
        <dbReference type="Proteomes" id="UP000194221"/>
    </source>
</evidence>
<dbReference type="AlphaFoldDB" id="A0A1Y2PHX3"/>
<organism evidence="1 2">
    <name type="scientific">Tenacibaculum holothuriorum</name>
    <dbReference type="NCBI Taxonomy" id="1635173"/>
    <lineage>
        <taxon>Bacteria</taxon>
        <taxon>Pseudomonadati</taxon>
        <taxon>Bacteroidota</taxon>
        <taxon>Flavobacteriia</taxon>
        <taxon>Flavobacteriales</taxon>
        <taxon>Flavobacteriaceae</taxon>
        <taxon>Tenacibaculum</taxon>
    </lineage>
</organism>
<proteinExistence type="predicted"/>
<protein>
    <submittedName>
        <fullName evidence="1">Uncharacterized protein</fullName>
    </submittedName>
</protein>
<gene>
    <name evidence="1" type="ORF">WH52_01380</name>
</gene>
<dbReference type="EMBL" id="LAPZ01000001">
    <property type="protein sequence ID" value="OSY89319.1"/>
    <property type="molecule type" value="Genomic_DNA"/>
</dbReference>
<reference evidence="1 2" key="1">
    <citation type="submission" date="2015-03" db="EMBL/GenBank/DDBJ databases">
        <title>Genome sequence of Tenacibaculum sp. S2-2, isolated from intestinal microbiota of sea cucumber, Apostichopus japonicas.</title>
        <authorList>
            <person name="Shao Z."/>
            <person name="Wang L."/>
            <person name="Li X."/>
        </authorList>
    </citation>
    <scope>NUCLEOTIDE SEQUENCE [LARGE SCALE GENOMIC DNA]</scope>
    <source>
        <strain evidence="1 2">S2-2</strain>
    </source>
</reference>
<dbReference type="GO" id="GO:0005544">
    <property type="term" value="F:calcium-dependent phospholipid binding"/>
    <property type="evidence" value="ECO:0007669"/>
    <property type="project" value="InterPro"/>
</dbReference>
<dbReference type="Proteomes" id="UP000194221">
    <property type="component" value="Unassembled WGS sequence"/>
</dbReference>
<keyword evidence="2" id="KW-1185">Reference proteome</keyword>
<evidence type="ECO:0000313" key="1">
    <source>
        <dbReference type="EMBL" id="OSY89319.1"/>
    </source>
</evidence>
<sequence length="147" mass="16611">MWKFLKGNIFLMLGIFIIVLLLLESFKNWVLVLFSEGKSFSSLDSSDSVISDVQARSIAEQLHKAMGTVWGTDEETIFNIFSTISVADFKKVYNAFGHRPYFEPFGVPTLKIVGENIDLFGWLSYELTNEEMVKLKGIAPAIFSLNT</sequence>
<accession>A0A1Y2PHX3</accession>
<dbReference type="InParanoid" id="A0A1Y2PHX3"/>
<comment type="caution">
    <text evidence="1">The sequence shown here is derived from an EMBL/GenBank/DDBJ whole genome shotgun (WGS) entry which is preliminary data.</text>
</comment>
<dbReference type="OrthoDB" id="1453997at2"/>
<dbReference type="RefSeq" id="WP_086029129.1">
    <property type="nucleotide sequence ID" value="NZ_LAPZ01000001.1"/>
</dbReference>
<dbReference type="SUPFAM" id="SSF47874">
    <property type="entry name" value="Annexin"/>
    <property type="match status" value="1"/>
</dbReference>
<dbReference type="Gene3D" id="1.10.220.10">
    <property type="entry name" value="Annexin"/>
    <property type="match status" value="1"/>
</dbReference>
<dbReference type="STRING" id="1635173.WH52_01380"/>